<feature type="site" description="Important for substrate specificity" evidence="4">
    <location>
        <position position="38"/>
    </location>
</feature>
<evidence type="ECO:0000256" key="4">
    <source>
        <dbReference type="HAMAP-Rule" id="MF_00528"/>
    </source>
</evidence>
<name>A0A212J8U1_9BACT</name>
<feature type="site" description="Important for substrate specificity" evidence="4">
    <location>
        <position position="106"/>
    </location>
</feature>
<keyword evidence="3 4" id="KW-0546">Nucleotide metabolism</keyword>
<proteinExistence type="inferred from homology"/>
<organism evidence="5">
    <name type="scientific">uncultured Desulfovibrio sp</name>
    <dbReference type="NCBI Taxonomy" id="167968"/>
    <lineage>
        <taxon>Bacteria</taxon>
        <taxon>Pseudomonadati</taxon>
        <taxon>Thermodesulfobacteriota</taxon>
        <taxon>Desulfovibrionia</taxon>
        <taxon>Desulfovibrionales</taxon>
        <taxon>Desulfovibrionaceae</taxon>
        <taxon>Desulfovibrio</taxon>
        <taxon>environmental samples</taxon>
    </lineage>
</organism>
<dbReference type="Pfam" id="PF02545">
    <property type="entry name" value="Maf"/>
    <property type="match status" value="1"/>
</dbReference>
<comment type="catalytic activity">
    <reaction evidence="4">
        <text>dTTP + H2O = dTMP + diphosphate + H(+)</text>
        <dbReference type="Rhea" id="RHEA:28534"/>
        <dbReference type="ChEBI" id="CHEBI:15377"/>
        <dbReference type="ChEBI" id="CHEBI:15378"/>
        <dbReference type="ChEBI" id="CHEBI:33019"/>
        <dbReference type="ChEBI" id="CHEBI:37568"/>
        <dbReference type="ChEBI" id="CHEBI:63528"/>
        <dbReference type="EC" id="3.6.1.9"/>
    </reaction>
</comment>
<dbReference type="EMBL" id="FLUP01000001">
    <property type="protein sequence ID" value="SBV95863.1"/>
    <property type="molecule type" value="Genomic_DNA"/>
</dbReference>
<dbReference type="Gene3D" id="3.90.950.10">
    <property type="match status" value="1"/>
</dbReference>
<dbReference type="InterPro" id="IPR029001">
    <property type="entry name" value="ITPase-like_fam"/>
</dbReference>
<dbReference type="PANTHER" id="PTHR43213">
    <property type="entry name" value="BIFUNCTIONAL DTTP/UTP PYROPHOSPHATASE/METHYLTRANSFERASE PROTEIN-RELATED"/>
    <property type="match status" value="1"/>
</dbReference>
<sequence length="257" mass="27366">MSYNLAPCPAPADTSAQMRPLFRMASGLELLLASASPRRRQFLNEWGIPFRLALTNADEPRPEQGESPEAYTRRAAAAKALASGHAVRQQGAANHELQPVILAADTVVAVDGDILGKPENPAHALRMLERLNGRGHEVISAVCLLLPADAAIGSVQAAAASAGTNTGLNVDECCIDSYRMLSFSDTSRVIFHHWPQPVLQAYLDTGEPHDKAGAYAIQGQGAVLVERVDGSWSTVVGLPVTQLAQVMLDRGLMLPCA</sequence>
<dbReference type="SUPFAM" id="SSF52972">
    <property type="entry name" value="ITPase-like"/>
    <property type="match status" value="1"/>
</dbReference>
<comment type="function">
    <text evidence="4">Nucleoside triphosphate pyrophosphatase that hydrolyzes dTTP and UTP. May have a dual role in cell division arrest and in preventing the incorporation of modified nucleotides into cellular nucleic acids.</text>
</comment>
<dbReference type="InterPro" id="IPR003697">
    <property type="entry name" value="Maf-like"/>
</dbReference>
<comment type="subcellular location">
    <subcellularLocation>
        <location evidence="4">Cytoplasm</location>
    </subcellularLocation>
</comment>
<dbReference type="AlphaFoldDB" id="A0A212J8U1"/>
<accession>A0A212J8U1</accession>
<reference evidence="5" key="1">
    <citation type="submission" date="2016-04" db="EMBL/GenBank/DDBJ databases">
        <authorList>
            <person name="Evans L.H."/>
            <person name="Alamgir A."/>
            <person name="Owens N."/>
            <person name="Weber N.D."/>
            <person name="Virtaneva K."/>
            <person name="Barbian K."/>
            <person name="Babar A."/>
            <person name="Rosenke K."/>
        </authorList>
    </citation>
    <scope>NUCLEOTIDE SEQUENCE</scope>
    <source>
        <strain evidence="5">92-2</strain>
    </source>
</reference>
<evidence type="ECO:0000256" key="3">
    <source>
        <dbReference type="ARBA" id="ARBA00023080"/>
    </source>
</evidence>
<dbReference type="GO" id="GO:0009117">
    <property type="term" value="P:nucleotide metabolic process"/>
    <property type="evidence" value="ECO:0007669"/>
    <property type="project" value="UniProtKB-KW"/>
</dbReference>
<feature type="active site" description="Proton acceptor" evidence="4">
    <location>
        <position position="105"/>
    </location>
</feature>
<dbReference type="EC" id="3.6.1.9" evidence="4"/>
<keyword evidence="2 4" id="KW-0378">Hydrolase</keyword>
<evidence type="ECO:0000256" key="2">
    <source>
        <dbReference type="ARBA" id="ARBA00022801"/>
    </source>
</evidence>
<comment type="catalytic activity">
    <reaction evidence="4">
        <text>UTP + H2O = UMP + diphosphate + H(+)</text>
        <dbReference type="Rhea" id="RHEA:29395"/>
        <dbReference type="ChEBI" id="CHEBI:15377"/>
        <dbReference type="ChEBI" id="CHEBI:15378"/>
        <dbReference type="ChEBI" id="CHEBI:33019"/>
        <dbReference type="ChEBI" id="CHEBI:46398"/>
        <dbReference type="ChEBI" id="CHEBI:57865"/>
        <dbReference type="EC" id="3.6.1.9"/>
    </reaction>
</comment>
<evidence type="ECO:0000256" key="1">
    <source>
        <dbReference type="ARBA" id="ARBA00001968"/>
    </source>
</evidence>
<evidence type="ECO:0000313" key="5">
    <source>
        <dbReference type="EMBL" id="SBV95863.1"/>
    </source>
</evidence>
<dbReference type="HAMAP" id="MF_00528">
    <property type="entry name" value="Maf"/>
    <property type="match status" value="1"/>
</dbReference>
<comment type="caution">
    <text evidence="4">Lacks conserved residue(s) required for the propagation of feature annotation.</text>
</comment>
<dbReference type="CDD" id="cd00555">
    <property type="entry name" value="Maf"/>
    <property type="match status" value="1"/>
</dbReference>
<protein>
    <recommendedName>
        <fullName evidence="4">dTTP/UTP pyrophosphatase</fullName>
        <shortName evidence="4">dTTPase/UTPase</shortName>
        <ecNumber evidence="4">3.6.1.9</ecNumber>
    </recommendedName>
    <alternativeName>
        <fullName evidence="4">Nucleoside triphosphate pyrophosphatase</fullName>
    </alternativeName>
    <alternativeName>
        <fullName evidence="4">Nucleotide pyrophosphatase</fullName>
        <shortName evidence="4">Nucleotide PPase</shortName>
    </alternativeName>
</protein>
<dbReference type="GO" id="GO:0005737">
    <property type="term" value="C:cytoplasm"/>
    <property type="evidence" value="ECO:0007669"/>
    <property type="project" value="UniProtKB-SubCell"/>
</dbReference>
<dbReference type="RefSeq" id="WP_227118748.1">
    <property type="nucleotide sequence ID" value="NZ_LT598928.1"/>
</dbReference>
<comment type="similarity">
    <text evidence="4">Belongs to the Maf family. YhdE subfamily.</text>
</comment>
<comment type="cofactor">
    <cofactor evidence="1 4">
        <name>a divalent metal cation</name>
        <dbReference type="ChEBI" id="CHEBI:60240"/>
    </cofactor>
</comment>
<dbReference type="GO" id="GO:0036218">
    <property type="term" value="F:dTTP diphosphatase activity"/>
    <property type="evidence" value="ECO:0007669"/>
    <property type="project" value="RHEA"/>
</dbReference>
<dbReference type="PANTHER" id="PTHR43213:SF5">
    <property type="entry name" value="BIFUNCTIONAL DTTP_UTP PYROPHOSPHATASE_METHYLTRANSFERASE PROTEIN-RELATED"/>
    <property type="match status" value="1"/>
</dbReference>
<dbReference type="GO" id="GO:0036221">
    <property type="term" value="F:UTP diphosphatase activity"/>
    <property type="evidence" value="ECO:0007669"/>
    <property type="project" value="RHEA"/>
</dbReference>
<keyword evidence="4" id="KW-0963">Cytoplasm</keyword>
<gene>
    <name evidence="5" type="ORF">KM92DES2_10716</name>
</gene>
<feature type="site" description="Important for substrate specificity" evidence="4">
    <location>
        <position position="218"/>
    </location>
</feature>